<dbReference type="CTD" id="20203998"/>
<evidence type="ECO:0000313" key="1">
    <source>
        <dbReference type="EMBL" id="ESO04726.1"/>
    </source>
</evidence>
<reference evidence="3" key="1">
    <citation type="submission" date="2012-12" db="EMBL/GenBank/DDBJ databases">
        <authorList>
            <person name="Hellsten U."/>
            <person name="Grimwood J."/>
            <person name="Chapman J.A."/>
            <person name="Shapiro H."/>
            <person name="Aerts A."/>
            <person name="Otillar R.P."/>
            <person name="Terry A.Y."/>
            <person name="Boore J.L."/>
            <person name="Simakov O."/>
            <person name="Marletaz F."/>
            <person name="Cho S.-J."/>
            <person name="Edsinger-Gonzales E."/>
            <person name="Havlak P."/>
            <person name="Kuo D.-H."/>
            <person name="Larsson T."/>
            <person name="Lv J."/>
            <person name="Arendt D."/>
            <person name="Savage R."/>
            <person name="Osoegawa K."/>
            <person name="de Jong P."/>
            <person name="Lindberg D.R."/>
            <person name="Seaver E.C."/>
            <person name="Weisblat D.A."/>
            <person name="Putnam N.H."/>
            <person name="Grigoriev I.V."/>
            <person name="Rokhsar D.S."/>
        </authorList>
    </citation>
    <scope>NUCLEOTIDE SEQUENCE</scope>
</reference>
<dbReference type="KEGG" id="hro:HELRODRAFT_172401"/>
<proteinExistence type="predicted"/>
<dbReference type="EnsemblMetazoa" id="HelroT172401">
    <property type="protein sequence ID" value="HelroP172401"/>
    <property type="gene ID" value="HelroG172401"/>
</dbReference>
<reference evidence="1 3" key="2">
    <citation type="journal article" date="2013" name="Nature">
        <title>Insights into bilaterian evolution from three spiralian genomes.</title>
        <authorList>
            <person name="Simakov O."/>
            <person name="Marletaz F."/>
            <person name="Cho S.J."/>
            <person name="Edsinger-Gonzales E."/>
            <person name="Havlak P."/>
            <person name="Hellsten U."/>
            <person name="Kuo D.H."/>
            <person name="Larsson T."/>
            <person name="Lv J."/>
            <person name="Arendt D."/>
            <person name="Savage R."/>
            <person name="Osoegawa K."/>
            <person name="de Jong P."/>
            <person name="Grimwood J."/>
            <person name="Chapman J.A."/>
            <person name="Shapiro H."/>
            <person name="Aerts A."/>
            <person name="Otillar R.P."/>
            <person name="Terry A.Y."/>
            <person name="Boore J.L."/>
            <person name="Grigoriev I.V."/>
            <person name="Lindberg D.R."/>
            <person name="Seaver E.C."/>
            <person name="Weisblat D.A."/>
            <person name="Putnam N.H."/>
            <person name="Rokhsar D.S."/>
        </authorList>
    </citation>
    <scope>NUCLEOTIDE SEQUENCE</scope>
</reference>
<dbReference type="Proteomes" id="UP000015101">
    <property type="component" value="Unassembled WGS sequence"/>
</dbReference>
<dbReference type="HOGENOM" id="CLU_2252906_0_0_1"/>
<dbReference type="AlphaFoldDB" id="T1F599"/>
<gene>
    <name evidence="2" type="primary">20203998</name>
    <name evidence="1" type="ORF">HELRODRAFT_172401</name>
</gene>
<protein>
    <submittedName>
        <fullName evidence="1 2">Uncharacterized protein</fullName>
    </submittedName>
</protein>
<dbReference type="GeneID" id="20203998"/>
<reference evidence="2" key="3">
    <citation type="submission" date="2015-06" db="UniProtKB">
        <authorList>
            <consortium name="EnsemblMetazoa"/>
        </authorList>
    </citation>
    <scope>IDENTIFICATION</scope>
</reference>
<evidence type="ECO:0000313" key="3">
    <source>
        <dbReference type="Proteomes" id="UP000015101"/>
    </source>
</evidence>
<dbReference type="EMBL" id="KB096457">
    <property type="protein sequence ID" value="ESO04726.1"/>
    <property type="molecule type" value="Genomic_DNA"/>
</dbReference>
<organism evidence="2 3">
    <name type="scientific">Helobdella robusta</name>
    <name type="common">Californian leech</name>
    <dbReference type="NCBI Taxonomy" id="6412"/>
    <lineage>
        <taxon>Eukaryota</taxon>
        <taxon>Metazoa</taxon>
        <taxon>Spiralia</taxon>
        <taxon>Lophotrochozoa</taxon>
        <taxon>Annelida</taxon>
        <taxon>Clitellata</taxon>
        <taxon>Hirudinea</taxon>
        <taxon>Rhynchobdellida</taxon>
        <taxon>Glossiphoniidae</taxon>
        <taxon>Helobdella</taxon>
    </lineage>
</organism>
<dbReference type="InParanoid" id="T1F599"/>
<dbReference type="RefSeq" id="XP_009017305.1">
    <property type="nucleotide sequence ID" value="XM_009019057.1"/>
</dbReference>
<accession>T1F599</accession>
<name>T1F599_HELRO</name>
<dbReference type="EMBL" id="AMQM01004200">
    <property type="status" value="NOT_ANNOTATED_CDS"/>
    <property type="molecule type" value="Genomic_DNA"/>
</dbReference>
<evidence type="ECO:0000313" key="2">
    <source>
        <dbReference type="EnsemblMetazoa" id="HelroP172401"/>
    </source>
</evidence>
<sequence length="104" mass="11352">MFGTKPVITIHSGLPVTLRSGHPATILQLPCLLLLAGLPIQPTANTATFTAGRISLRDVFIYVRCIYKPATTVFNGRICNINREHDAQGRVQRAGEGQQPPFQV</sequence>
<keyword evidence="3" id="KW-1185">Reference proteome</keyword>